<protein>
    <recommendedName>
        <fullName evidence="2">Dihydrodipicolinate synthase family protein</fullName>
    </recommendedName>
</protein>
<dbReference type="EMBL" id="UINC01132540">
    <property type="protein sequence ID" value="SVD14922.1"/>
    <property type="molecule type" value="Genomic_DNA"/>
</dbReference>
<dbReference type="CDD" id="cd00408">
    <property type="entry name" value="DHDPS-like"/>
    <property type="match status" value="1"/>
</dbReference>
<dbReference type="InterPro" id="IPR013785">
    <property type="entry name" value="Aldolase_TIM"/>
</dbReference>
<dbReference type="PIRSF" id="PIRSF001365">
    <property type="entry name" value="DHDPS"/>
    <property type="match status" value="1"/>
</dbReference>
<dbReference type="PANTHER" id="PTHR12128:SF67">
    <property type="entry name" value="BLR3884 PROTEIN"/>
    <property type="match status" value="1"/>
</dbReference>
<dbReference type="Gene3D" id="3.20.20.70">
    <property type="entry name" value="Aldolase class I"/>
    <property type="match status" value="1"/>
</dbReference>
<sequence>SQGCVGAVLAGTTGMSAYLSIREKMNLIERASKSSKNQSMIIGPGTNSLLDTVKLINFAKSKGLSKFLCQPCAYGWPGIKNKNEAIYSYFSELVKRTGSCEIILYNFPKLVGVDFSVEIVEKLVKNYKDIFVGLKDSGSDDLYKKIKIENFKIFVGSEKKLLSSLKEGCSGLISATVQFPEQIFLAKKVFEGFKKGKDSEHNEQLVKVRSVFDSFNLIEGLHTLYAQKNPIYKNILPPLRLLNEKDKTKLFGELEKLNFNIAA</sequence>
<evidence type="ECO:0000313" key="1">
    <source>
        <dbReference type="EMBL" id="SVD14922.1"/>
    </source>
</evidence>
<accession>A0A382SZC9</accession>
<name>A0A382SZC9_9ZZZZ</name>
<dbReference type="AlphaFoldDB" id="A0A382SZC9"/>
<dbReference type="PRINTS" id="PR00146">
    <property type="entry name" value="DHPICSNTHASE"/>
</dbReference>
<proteinExistence type="predicted"/>
<feature type="non-terminal residue" evidence="1">
    <location>
        <position position="1"/>
    </location>
</feature>
<dbReference type="SMART" id="SM01130">
    <property type="entry name" value="DHDPS"/>
    <property type="match status" value="1"/>
</dbReference>
<gene>
    <name evidence="1" type="ORF">METZ01_LOCUS367776</name>
</gene>
<dbReference type="GO" id="GO:0008840">
    <property type="term" value="F:4-hydroxy-tetrahydrodipicolinate synthase activity"/>
    <property type="evidence" value="ECO:0007669"/>
    <property type="project" value="TreeGrafter"/>
</dbReference>
<reference evidence="1" key="1">
    <citation type="submission" date="2018-05" db="EMBL/GenBank/DDBJ databases">
        <authorList>
            <person name="Lanie J.A."/>
            <person name="Ng W.-L."/>
            <person name="Kazmierczak K.M."/>
            <person name="Andrzejewski T.M."/>
            <person name="Davidsen T.M."/>
            <person name="Wayne K.J."/>
            <person name="Tettelin H."/>
            <person name="Glass J.I."/>
            <person name="Rusch D."/>
            <person name="Podicherti R."/>
            <person name="Tsui H.-C.T."/>
            <person name="Winkler M.E."/>
        </authorList>
    </citation>
    <scope>NUCLEOTIDE SEQUENCE</scope>
</reference>
<organism evidence="1">
    <name type="scientific">marine metagenome</name>
    <dbReference type="NCBI Taxonomy" id="408172"/>
    <lineage>
        <taxon>unclassified sequences</taxon>
        <taxon>metagenomes</taxon>
        <taxon>ecological metagenomes</taxon>
    </lineage>
</organism>
<evidence type="ECO:0008006" key="2">
    <source>
        <dbReference type="Google" id="ProtNLM"/>
    </source>
</evidence>
<dbReference type="InterPro" id="IPR002220">
    <property type="entry name" value="DapA-like"/>
</dbReference>
<dbReference type="SUPFAM" id="SSF51569">
    <property type="entry name" value="Aldolase"/>
    <property type="match status" value="1"/>
</dbReference>
<dbReference type="PANTHER" id="PTHR12128">
    <property type="entry name" value="DIHYDRODIPICOLINATE SYNTHASE"/>
    <property type="match status" value="1"/>
</dbReference>
<dbReference type="Pfam" id="PF00701">
    <property type="entry name" value="DHDPS"/>
    <property type="match status" value="1"/>
</dbReference>